<evidence type="ECO:0000313" key="3">
    <source>
        <dbReference type="Proteomes" id="UP000192656"/>
    </source>
</evidence>
<organism evidence="2 3">
    <name type="scientific">Fulvimarina manganoxydans</name>
    <dbReference type="NCBI Taxonomy" id="937218"/>
    <lineage>
        <taxon>Bacteria</taxon>
        <taxon>Pseudomonadati</taxon>
        <taxon>Pseudomonadota</taxon>
        <taxon>Alphaproteobacteria</taxon>
        <taxon>Hyphomicrobiales</taxon>
        <taxon>Aurantimonadaceae</taxon>
        <taxon>Fulvimarina</taxon>
    </lineage>
</organism>
<dbReference type="InterPro" id="IPR033469">
    <property type="entry name" value="CYTH-like_dom_sf"/>
</dbReference>
<dbReference type="SMART" id="SM01118">
    <property type="entry name" value="CYTH"/>
    <property type="match status" value="1"/>
</dbReference>
<dbReference type="EMBL" id="FWXR01000013">
    <property type="protein sequence ID" value="SMC94016.1"/>
    <property type="molecule type" value="Genomic_DNA"/>
</dbReference>
<dbReference type="PANTHER" id="PTHR40114:SF1">
    <property type="entry name" value="SLR0698 PROTEIN"/>
    <property type="match status" value="1"/>
</dbReference>
<dbReference type="SUPFAM" id="SSF55154">
    <property type="entry name" value="CYTH-like phosphatases"/>
    <property type="match status" value="1"/>
</dbReference>
<sequence>MGFEIERKFLVRNDGWRHAVQHRVVLRDGLLSHGERGKVRIRRQDDKAVLALKGPRLGFRRVEYEYAIPLDEADEILAGLCSGAIVEKIRHFVPHCGHVWEVDEFVGTLSNVVWAEIELESEDEPFERPAWLGEEVTGDPRFRHSTLLRLVERIDGQVAMEDVFAATL</sequence>
<protein>
    <submittedName>
        <fullName evidence="2">CYTH domain-containing protein</fullName>
    </submittedName>
</protein>
<feature type="domain" description="CYTH" evidence="1">
    <location>
        <begin position="2"/>
        <end position="149"/>
    </location>
</feature>
<dbReference type="OrthoDB" id="9805588at2"/>
<dbReference type="RefSeq" id="WP_084410984.1">
    <property type="nucleotide sequence ID" value="NZ_FWXR01000013.1"/>
</dbReference>
<dbReference type="STRING" id="937218.SAMN06297251_11399"/>
<proteinExistence type="predicted"/>
<dbReference type="InterPro" id="IPR023577">
    <property type="entry name" value="CYTH_domain"/>
</dbReference>
<evidence type="ECO:0000259" key="1">
    <source>
        <dbReference type="PROSITE" id="PS51707"/>
    </source>
</evidence>
<gene>
    <name evidence="2" type="ORF">SAMN06297251_11399</name>
</gene>
<dbReference type="Gene3D" id="2.40.320.10">
    <property type="entry name" value="Hypothetical Protein Pfu-838710-001"/>
    <property type="match status" value="1"/>
</dbReference>
<keyword evidence="3" id="KW-1185">Reference proteome</keyword>
<evidence type="ECO:0000313" key="2">
    <source>
        <dbReference type="EMBL" id="SMC94016.1"/>
    </source>
</evidence>
<reference evidence="2 3" key="1">
    <citation type="submission" date="2017-04" db="EMBL/GenBank/DDBJ databases">
        <authorList>
            <person name="Afonso C.L."/>
            <person name="Miller P.J."/>
            <person name="Scott M.A."/>
            <person name="Spackman E."/>
            <person name="Goraichik I."/>
            <person name="Dimitrov K.M."/>
            <person name="Suarez D.L."/>
            <person name="Swayne D.E."/>
        </authorList>
    </citation>
    <scope>NUCLEOTIDE SEQUENCE [LARGE SCALE GENOMIC DNA]</scope>
    <source>
        <strain evidence="2 3">CGMCC 1.10972</strain>
    </source>
</reference>
<accession>A0A1W2DAE3</accession>
<dbReference type="Pfam" id="PF01928">
    <property type="entry name" value="CYTH"/>
    <property type="match status" value="1"/>
</dbReference>
<dbReference type="Proteomes" id="UP000192656">
    <property type="component" value="Unassembled WGS sequence"/>
</dbReference>
<name>A0A1W2DAE3_9HYPH</name>
<dbReference type="InterPro" id="IPR012042">
    <property type="entry name" value="NeuTTM/CthTTM-like"/>
</dbReference>
<dbReference type="PANTHER" id="PTHR40114">
    <property type="entry name" value="SLR0698 PROTEIN"/>
    <property type="match status" value="1"/>
</dbReference>
<dbReference type="PIRSF" id="PIRSF016487">
    <property type="entry name" value="CYTH_UCP016487"/>
    <property type="match status" value="1"/>
</dbReference>
<dbReference type="AlphaFoldDB" id="A0A1W2DAE3"/>
<dbReference type="CDD" id="cd07891">
    <property type="entry name" value="CYTH-like_CthTTM-like_1"/>
    <property type="match status" value="1"/>
</dbReference>
<dbReference type="PROSITE" id="PS51707">
    <property type="entry name" value="CYTH"/>
    <property type="match status" value="1"/>
</dbReference>